<evidence type="ECO:0000256" key="11">
    <source>
        <dbReference type="HAMAP-Rule" id="MF_00303"/>
    </source>
</evidence>
<dbReference type="PANTHER" id="PTHR30560">
    <property type="entry name" value="TRIGGER FACTOR CHAPERONE AND PEPTIDYL-PROLYL CIS/TRANS ISOMERASE"/>
    <property type="match status" value="1"/>
</dbReference>
<evidence type="ECO:0000256" key="5">
    <source>
        <dbReference type="ARBA" id="ARBA00022618"/>
    </source>
</evidence>
<evidence type="ECO:0000256" key="4">
    <source>
        <dbReference type="ARBA" id="ARBA00016902"/>
    </source>
</evidence>
<protein>
    <recommendedName>
        <fullName evidence="4 11">Trigger factor</fullName>
        <shortName evidence="11">TF</shortName>
        <ecNumber evidence="3 11">5.2.1.8</ecNumber>
    </recommendedName>
    <alternativeName>
        <fullName evidence="10 11">PPIase</fullName>
    </alternativeName>
</protein>
<dbReference type="GO" id="GO:0005737">
    <property type="term" value="C:cytoplasm"/>
    <property type="evidence" value="ECO:0007669"/>
    <property type="project" value="UniProtKB-SubCell"/>
</dbReference>
<keyword evidence="11" id="KW-0963">Cytoplasm</keyword>
<dbReference type="HAMAP" id="MF_00303">
    <property type="entry name" value="Trigger_factor_Tig"/>
    <property type="match status" value="1"/>
</dbReference>
<dbReference type="InterPro" id="IPR008880">
    <property type="entry name" value="Trigger_fac_C"/>
</dbReference>
<keyword evidence="7 11" id="KW-0143">Chaperone</keyword>
<dbReference type="InterPro" id="IPR036611">
    <property type="entry name" value="Trigger_fac_ribosome-bd_sf"/>
</dbReference>
<evidence type="ECO:0000313" key="16">
    <source>
        <dbReference type="EMBL" id="CCI54341.1"/>
    </source>
</evidence>
<dbReference type="SUPFAM" id="SSF102735">
    <property type="entry name" value="Trigger factor ribosome-binding domain"/>
    <property type="match status" value="1"/>
</dbReference>
<keyword evidence="17" id="KW-1185">Reference proteome</keyword>
<comment type="function">
    <text evidence="11">Involved in protein export. Acts as a chaperone by maintaining the newly synthesized protein in an open conformation. Functions as a peptidyl-prolyl cis-trans isomerase.</text>
</comment>
<accession>A0A077MAE5</accession>
<keyword evidence="6 11" id="KW-0697">Rotamase</keyword>
<evidence type="ECO:0000256" key="9">
    <source>
        <dbReference type="ARBA" id="ARBA00023306"/>
    </source>
</evidence>
<proteinExistence type="inferred from homology"/>
<dbReference type="InterPro" id="IPR027304">
    <property type="entry name" value="Trigger_fact/SurA_dom_sf"/>
</dbReference>
<dbReference type="NCBIfam" id="TIGR00115">
    <property type="entry name" value="tig"/>
    <property type="match status" value="1"/>
</dbReference>
<dbReference type="Proteomes" id="UP000035720">
    <property type="component" value="Unassembled WGS sequence"/>
</dbReference>
<evidence type="ECO:0000259" key="13">
    <source>
        <dbReference type="Pfam" id="PF00254"/>
    </source>
</evidence>
<dbReference type="PIRSF" id="PIRSF003095">
    <property type="entry name" value="Trigger_factor"/>
    <property type="match status" value="1"/>
</dbReference>
<dbReference type="InterPro" id="IPR037041">
    <property type="entry name" value="Trigger_fac_C_sf"/>
</dbReference>
<dbReference type="SUPFAM" id="SSF54534">
    <property type="entry name" value="FKBP-like"/>
    <property type="match status" value="1"/>
</dbReference>
<evidence type="ECO:0000256" key="7">
    <source>
        <dbReference type="ARBA" id="ARBA00023186"/>
    </source>
</evidence>
<dbReference type="SUPFAM" id="SSF109998">
    <property type="entry name" value="Triger factor/SurA peptide-binding domain-like"/>
    <property type="match status" value="1"/>
</dbReference>
<feature type="compositionally biased region" description="Acidic residues" evidence="12">
    <location>
        <begin position="422"/>
        <end position="462"/>
    </location>
</feature>
<evidence type="ECO:0000259" key="14">
    <source>
        <dbReference type="Pfam" id="PF05697"/>
    </source>
</evidence>
<feature type="domain" description="PPIase FKBP-type" evidence="13">
    <location>
        <begin position="159"/>
        <end position="218"/>
    </location>
</feature>
<dbReference type="GO" id="GO:0051301">
    <property type="term" value="P:cell division"/>
    <property type="evidence" value="ECO:0007669"/>
    <property type="project" value="UniProtKB-KW"/>
</dbReference>
<keyword evidence="9 11" id="KW-0131">Cell cycle</keyword>
<dbReference type="Gene3D" id="3.10.50.40">
    <property type="match status" value="1"/>
</dbReference>
<evidence type="ECO:0000256" key="10">
    <source>
        <dbReference type="ARBA" id="ARBA00029986"/>
    </source>
</evidence>
<keyword evidence="8 11" id="KW-0413">Isomerase</keyword>
<sequence>MKSAVETINPTRVKLTVEVPYAELQPSIDAALKTIGASIQVPGFRKGKVPSRIIEQRVGRGAVLQEAINEALPGFYGEAVDQSDLRPIGQPEVEITQVPMDDSEQLAFTAEVDVRPEITLPDLDAIAVTVDDIEVSDSDIEERLNDLRTRFGTLNTVDRAVQDGDFLTIDLAASIGEEEIDSVSGISYEVGSGNMLPGLDEAVIGHSAGETATFTAPLAGGDHQGEEAECTVTVQAVKERTLPDLDDDFAQLASEFDTLDELKADVASSVENSKKFEQGVQARDKILEHLLASIDVALPEGIIEAEVNHHLEGEGRLEDAEHRAEVDEATRTSLKTQFILDALVEKDEVEVSQQEFVEYLIMQAQQYRIDPQQLAAQLDQEGQVPSMVAEVARRKALASVLDRATITDASGNAVDLSLLAPEGEEDEDDVDEDYLDEAEAAADEIVAEDAPTEDEPAQDEPTEAAADKA</sequence>
<dbReference type="GO" id="GO:0044183">
    <property type="term" value="F:protein folding chaperone"/>
    <property type="evidence" value="ECO:0007669"/>
    <property type="project" value="TreeGrafter"/>
</dbReference>
<gene>
    <name evidence="11 16" type="primary">tig</name>
    <name evidence="16" type="ORF">BN13_680023</name>
</gene>
<dbReference type="AlphaFoldDB" id="A0A077MAE5"/>
<evidence type="ECO:0000256" key="2">
    <source>
        <dbReference type="ARBA" id="ARBA00005464"/>
    </source>
</evidence>
<evidence type="ECO:0000259" key="15">
    <source>
        <dbReference type="Pfam" id="PF05698"/>
    </source>
</evidence>
<comment type="similarity">
    <text evidence="2 11">Belongs to the FKBP-type PPIase family. Tig subfamily.</text>
</comment>
<dbReference type="Gene3D" id="1.10.3120.10">
    <property type="entry name" value="Trigger factor, C-terminal domain"/>
    <property type="match status" value="1"/>
</dbReference>
<reference evidence="16 17" key="1">
    <citation type="journal article" date="2013" name="ISME J.">
        <title>A metabolic model for members of the genus Tetrasphaera involved in enhanced biological phosphorus removal.</title>
        <authorList>
            <person name="Kristiansen R."/>
            <person name="Nguyen H.T.T."/>
            <person name="Saunders A.M."/>
            <person name="Nielsen J.L."/>
            <person name="Wimmer R."/>
            <person name="Le V.Q."/>
            <person name="McIlroy S.J."/>
            <person name="Petrovski S."/>
            <person name="Seviour R.J."/>
            <person name="Calteau A."/>
            <person name="Nielsen K.L."/>
            <person name="Nielsen P.H."/>
        </authorList>
    </citation>
    <scope>NUCLEOTIDE SEQUENCE [LARGE SCALE GENOMIC DNA]</scope>
    <source>
        <strain evidence="16 17">Ben 74</strain>
    </source>
</reference>
<dbReference type="Pfam" id="PF00254">
    <property type="entry name" value="FKBP_C"/>
    <property type="match status" value="1"/>
</dbReference>
<evidence type="ECO:0000256" key="6">
    <source>
        <dbReference type="ARBA" id="ARBA00023110"/>
    </source>
</evidence>
<dbReference type="GO" id="GO:0015031">
    <property type="term" value="P:protein transport"/>
    <property type="evidence" value="ECO:0007669"/>
    <property type="project" value="UniProtKB-UniRule"/>
</dbReference>
<comment type="catalytic activity">
    <reaction evidence="1 11">
        <text>[protein]-peptidylproline (omega=180) = [protein]-peptidylproline (omega=0)</text>
        <dbReference type="Rhea" id="RHEA:16237"/>
        <dbReference type="Rhea" id="RHEA-COMP:10747"/>
        <dbReference type="Rhea" id="RHEA-COMP:10748"/>
        <dbReference type="ChEBI" id="CHEBI:83833"/>
        <dbReference type="ChEBI" id="CHEBI:83834"/>
        <dbReference type="EC" id="5.2.1.8"/>
    </reaction>
</comment>
<dbReference type="EMBL" id="CAJC01000181">
    <property type="protein sequence ID" value="CCI54341.1"/>
    <property type="molecule type" value="Genomic_DNA"/>
</dbReference>
<keyword evidence="5 11" id="KW-0132">Cell division</keyword>
<dbReference type="InterPro" id="IPR008881">
    <property type="entry name" value="Trigger_fac_ribosome-bd_bac"/>
</dbReference>
<dbReference type="GO" id="GO:0003755">
    <property type="term" value="F:peptidyl-prolyl cis-trans isomerase activity"/>
    <property type="evidence" value="ECO:0007669"/>
    <property type="project" value="UniProtKB-UniRule"/>
</dbReference>
<dbReference type="InterPro" id="IPR005215">
    <property type="entry name" value="Trig_fac"/>
</dbReference>
<dbReference type="Pfam" id="PF05697">
    <property type="entry name" value="Trigger_N"/>
    <property type="match status" value="1"/>
</dbReference>
<dbReference type="RefSeq" id="WP_048549100.1">
    <property type="nucleotide sequence ID" value="NZ_HF571038.1"/>
</dbReference>
<dbReference type="Gene3D" id="3.30.70.1050">
    <property type="entry name" value="Trigger factor ribosome-binding domain"/>
    <property type="match status" value="1"/>
</dbReference>
<comment type="domain">
    <text evidence="11">Consists of 3 domains; the N-terminus binds the ribosome, the middle domain has PPIase activity, while the C-terminus has intrinsic chaperone activity on its own.</text>
</comment>
<dbReference type="OrthoDB" id="9767721at2"/>
<evidence type="ECO:0000256" key="1">
    <source>
        <dbReference type="ARBA" id="ARBA00000971"/>
    </source>
</evidence>
<comment type="caution">
    <text evidence="16">The sequence shown here is derived from an EMBL/GenBank/DDBJ whole genome shotgun (WGS) entry which is preliminary data.</text>
</comment>
<feature type="region of interest" description="Disordered" evidence="12">
    <location>
        <begin position="416"/>
        <end position="469"/>
    </location>
</feature>
<dbReference type="GO" id="GO:0043022">
    <property type="term" value="F:ribosome binding"/>
    <property type="evidence" value="ECO:0007669"/>
    <property type="project" value="TreeGrafter"/>
</dbReference>
<comment type="subcellular location">
    <subcellularLocation>
        <location evidence="11">Cytoplasm</location>
    </subcellularLocation>
    <text evidence="11">About half TF is bound to the ribosome near the polypeptide exit tunnel while the other half is free in the cytoplasm.</text>
</comment>
<dbReference type="GO" id="GO:0043335">
    <property type="term" value="P:protein unfolding"/>
    <property type="evidence" value="ECO:0007669"/>
    <property type="project" value="TreeGrafter"/>
</dbReference>
<feature type="domain" description="Trigger factor ribosome-binding bacterial" evidence="14">
    <location>
        <begin position="1"/>
        <end position="147"/>
    </location>
</feature>
<dbReference type="STRING" id="1193518.BN13_680023"/>
<dbReference type="InterPro" id="IPR001179">
    <property type="entry name" value="PPIase_FKBP_dom"/>
</dbReference>
<dbReference type="EC" id="5.2.1.8" evidence="3 11"/>
<evidence type="ECO:0000256" key="8">
    <source>
        <dbReference type="ARBA" id="ARBA00023235"/>
    </source>
</evidence>
<dbReference type="GO" id="GO:0051083">
    <property type="term" value="P:'de novo' cotranslational protein folding"/>
    <property type="evidence" value="ECO:0007669"/>
    <property type="project" value="TreeGrafter"/>
</dbReference>
<name>A0A077MAE5_9MICO</name>
<feature type="domain" description="Trigger factor C-terminal" evidence="15">
    <location>
        <begin position="258"/>
        <end position="401"/>
    </location>
</feature>
<organism evidence="16 17">
    <name type="scientific">Nostocoides jenkinsii Ben 74</name>
    <dbReference type="NCBI Taxonomy" id="1193518"/>
    <lineage>
        <taxon>Bacteria</taxon>
        <taxon>Bacillati</taxon>
        <taxon>Actinomycetota</taxon>
        <taxon>Actinomycetes</taxon>
        <taxon>Micrococcales</taxon>
        <taxon>Intrasporangiaceae</taxon>
        <taxon>Nostocoides</taxon>
    </lineage>
</organism>
<evidence type="ECO:0000313" key="17">
    <source>
        <dbReference type="Proteomes" id="UP000035720"/>
    </source>
</evidence>
<dbReference type="Pfam" id="PF05698">
    <property type="entry name" value="Trigger_C"/>
    <property type="match status" value="1"/>
</dbReference>
<evidence type="ECO:0000256" key="12">
    <source>
        <dbReference type="SAM" id="MobiDB-lite"/>
    </source>
</evidence>
<dbReference type="PANTHER" id="PTHR30560:SF3">
    <property type="entry name" value="TRIGGER FACTOR-LIKE PROTEIN TIG, CHLOROPLASTIC"/>
    <property type="match status" value="1"/>
</dbReference>
<evidence type="ECO:0000256" key="3">
    <source>
        <dbReference type="ARBA" id="ARBA00013194"/>
    </source>
</evidence>
<dbReference type="InterPro" id="IPR046357">
    <property type="entry name" value="PPIase_dom_sf"/>
</dbReference>